<keyword evidence="3" id="KW-0804">Transcription</keyword>
<gene>
    <name evidence="6" type="ORF">SAMN05421730_10415</name>
</gene>
<accession>A0A1D3TYD0</accession>
<dbReference type="SUPFAM" id="SSF46689">
    <property type="entry name" value="Homeodomain-like"/>
    <property type="match status" value="1"/>
</dbReference>
<organism evidence="6 7">
    <name type="scientific">Anaerobium acetethylicum</name>
    <dbReference type="NCBI Taxonomy" id="1619234"/>
    <lineage>
        <taxon>Bacteria</taxon>
        <taxon>Bacillati</taxon>
        <taxon>Bacillota</taxon>
        <taxon>Clostridia</taxon>
        <taxon>Lachnospirales</taxon>
        <taxon>Lachnospiraceae</taxon>
        <taxon>Anaerobium</taxon>
    </lineage>
</organism>
<evidence type="ECO:0000256" key="2">
    <source>
        <dbReference type="ARBA" id="ARBA00023125"/>
    </source>
</evidence>
<feature type="domain" description="HTH rpiR-type" evidence="4">
    <location>
        <begin position="3"/>
        <end position="79"/>
    </location>
</feature>
<feature type="domain" description="SIS" evidence="5">
    <location>
        <begin position="124"/>
        <end position="264"/>
    </location>
</feature>
<dbReference type="Pfam" id="PF01380">
    <property type="entry name" value="SIS"/>
    <property type="match status" value="1"/>
</dbReference>
<dbReference type="Proteomes" id="UP000199315">
    <property type="component" value="Unassembled WGS sequence"/>
</dbReference>
<evidence type="ECO:0000256" key="1">
    <source>
        <dbReference type="ARBA" id="ARBA00023015"/>
    </source>
</evidence>
<keyword evidence="2 6" id="KW-0238">DNA-binding</keyword>
<dbReference type="InterPro" id="IPR001347">
    <property type="entry name" value="SIS_dom"/>
</dbReference>
<protein>
    <submittedName>
        <fullName evidence="6">DNA-binding transcriptional regulator, MurR/RpiR family, contains HTH and SIS domains</fullName>
    </submittedName>
</protein>
<dbReference type="InterPro" id="IPR047640">
    <property type="entry name" value="RpiR-like"/>
</dbReference>
<evidence type="ECO:0000313" key="6">
    <source>
        <dbReference type="EMBL" id="SCP99427.1"/>
    </source>
</evidence>
<keyword evidence="1" id="KW-0805">Transcription regulation</keyword>
<dbReference type="Gene3D" id="1.10.10.10">
    <property type="entry name" value="Winged helix-like DNA-binding domain superfamily/Winged helix DNA-binding domain"/>
    <property type="match status" value="1"/>
</dbReference>
<dbReference type="EMBL" id="FMKA01000041">
    <property type="protein sequence ID" value="SCP99427.1"/>
    <property type="molecule type" value="Genomic_DNA"/>
</dbReference>
<dbReference type="InterPro" id="IPR035472">
    <property type="entry name" value="RpiR-like_SIS"/>
</dbReference>
<evidence type="ECO:0000256" key="3">
    <source>
        <dbReference type="ARBA" id="ARBA00023163"/>
    </source>
</evidence>
<evidence type="ECO:0000259" key="5">
    <source>
        <dbReference type="PROSITE" id="PS51464"/>
    </source>
</evidence>
<dbReference type="OrthoDB" id="3684496at2"/>
<evidence type="ECO:0000313" key="7">
    <source>
        <dbReference type="Proteomes" id="UP000199315"/>
    </source>
</evidence>
<dbReference type="GO" id="GO:0003677">
    <property type="term" value="F:DNA binding"/>
    <property type="evidence" value="ECO:0007669"/>
    <property type="project" value="UniProtKB-KW"/>
</dbReference>
<reference evidence="6 7" key="1">
    <citation type="submission" date="2016-09" db="EMBL/GenBank/DDBJ databases">
        <authorList>
            <person name="Capua I."/>
            <person name="De Benedictis P."/>
            <person name="Joannis T."/>
            <person name="Lombin L.H."/>
            <person name="Cattoli G."/>
        </authorList>
    </citation>
    <scope>NUCLEOTIDE SEQUENCE [LARGE SCALE GENOMIC DNA]</scope>
    <source>
        <strain evidence="6 7">GluBS11</strain>
    </source>
</reference>
<dbReference type="PROSITE" id="PS51071">
    <property type="entry name" value="HTH_RPIR"/>
    <property type="match status" value="1"/>
</dbReference>
<dbReference type="InterPro" id="IPR036388">
    <property type="entry name" value="WH-like_DNA-bd_sf"/>
</dbReference>
<sequence length="282" mass="31016">MEDSVFSLIRTKYNTLSPTQKNVADYILSNSEKVILLSIGELAQFCDTSETTVIRFLRKLKYDSYQVFRVKIAQELSGETTDSIYEEIGTDDDIADIKRKVIQLTISSINDLNNLLDEKQLAFFTEAIVSGGKAIFIGVGSSGIIAADAYHKFLRLGIDASFSSDSHIMSIACAHARKQDLVVAFSHSGESRDILESVELAKEGGAKIAAITSYPNSSLSKSSDIVLLSSSRETKYRSDAMISRIIQLVIIDTLYVSTVLKLGSEGIKRLHKSRLAVAKKKT</sequence>
<dbReference type="GO" id="GO:0003700">
    <property type="term" value="F:DNA-binding transcription factor activity"/>
    <property type="evidence" value="ECO:0007669"/>
    <property type="project" value="InterPro"/>
</dbReference>
<dbReference type="SUPFAM" id="SSF53697">
    <property type="entry name" value="SIS domain"/>
    <property type="match status" value="1"/>
</dbReference>
<dbReference type="PROSITE" id="PS51464">
    <property type="entry name" value="SIS"/>
    <property type="match status" value="1"/>
</dbReference>
<name>A0A1D3TYD0_9FIRM</name>
<dbReference type="InterPro" id="IPR046348">
    <property type="entry name" value="SIS_dom_sf"/>
</dbReference>
<dbReference type="RefSeq" id="WP_091236784.1">
    <property type="nucleotide sequence ID" value="NZ_FMKA01000041.1"/>
</dbReference>
<dbReference type="STRING" id="1619234.SAMN05421730_10415"/>
<dbReference type="InterPro" id="IPR000281">
    <property type="entry name" value="HTH_RpiR"/>
</dbReference>
<keyword evidence="7" id="KW-1185">Reference proteome</keyword>
<dbReference type="InterPro" id="IPR009057">
    <property type="entry name" value="Homeodomain-like_sf"/>
</dbReference>
<dbReference type="Gene3D" id="3.40.50.10490">
    <property type="entry name" value="Glucose-6-phosphate isomerase like protein, domain 1"/>
    <property type="match status" value="1"/>
</dbReference>
<proteinExistence type="predicted"/>
<dbReference type="PANTHER" id="PTHR30514">
    <property type="entry name" value="GLUCOKINASE"/>
    <property type="match status" value="1"/>
</dbReference>
<dbReference type="GO" id="GO:1901135">
    <property type="term" value="P:carbohydrate derivative metabolic process"/>
    <property type="evidence" value="ECO:0007669"/>
    <property type="project" value="InterPro"/>
</dbReference>
<dbReference type="Pfam" id="PF01418">
    <property type="entry name" value="HTH_6"/>
    <property type="match status" value="1"/>
</dbReference>
<dbReference type="GO" id="GO:0097367">
    <property type="term" value="F:carbohydrate derivative binding"/>
    <property type="evidence" value="ECO:0007669"/>
    <property type="project" value="InterPro"/>
</dbReference>
<evidence type="ECO:0000259" key="4">
    <source>
        <dbReference type="PROSITE" id="PS51071"/>
    </source>
</evidence>
<dbReference type="AlphaFoldDB" id="A0A1D3TYD0"/>
<dbReference type="CDD" id="cd05013">
    <property type="entry name" value="SIS_RpiR"/>
    <property type="match status" value="1"/>
</dbReference>
<dbReference type="PANTHER" id="PTHR30514:SF1">
    <property type="entry name" value="HTH-TYPE TRANSCRIPTIONAL REGULATOR HEXR-RELATED"/>
    <property type="match status" value="1"/>
</dbReference>